<organism evidence="3">
    <name type="scientific">Attheya septentrionalis</name>
    <dbReference type="NCBI Taxonomy" id="420275"/>
    <lineage>
        <taxon>Eukaryota</taxon>
        <taxon>Sar</taxon>
        <taxon>Stramenopiles</taxon>
        <taxon>Ochrophyta</taxon>
        <taxon>Bacillariophyta</taxon>
        <taxon>Coscinodiscophyceae</taxon>
        <taxon>Chaetocerotophycidae</taxon>
        <taxon>Chaetocerotales</taxon>
        <taxon>Attheyaceae</taxon>
        <taxon>Attheya</taxon>
    </lineage>
</organism>
<dbReference type="PANTHER" id="PTHR35596:SF1">
    <property type="entry name" value="MICROBIAL-TYPE PARG CATALYTIC DOMAIN-CONTAINING PROTEIN"/>
    <property type="match status" value="1"/>
</dbReference>
<feature type="domain" description="Microbial-type PARG catalytic" evidence="2">
    <location>
        <begin position="37"/>
        <end position="191"/>
    </location>
</feature>
<feature type="region of interest" description="Disordered" evidence="1">
    <location>
        <begin position="1"/>
        <end position="21"/>
    </location>
</feature>
<dbReference type="Gene3D" id="3.40.220.10">
    <property type="entry name" value="Leucine Aminopeptidase, subunit E, domain 1"/>
    <property type="match status" value="1"/>
</dbReference>
<gene>
    <name evidence="3" type="ORF">ASEP1449_LOCUS1264</name>
</gene>
<evidence type="ECO:0000313" key="3">
    <source>
        <dbReference type="EMBL" id="CAD9809441.1"/>
    </source>
</evidence>
<name>A0A7S2U789_9STRA</name>
<dbReference type="InterPro" id="IPR019261">
    <property type="entry name" value="PARG_cat_microbial"/>
</dbReference>
<accession>A0A7S2U789</accession>
<reference evidence="3" key="1">
    <citation type="submission" date="2021-01" db="EMBL/GenBank/DDBJ databases">
        <authorList>
            <person name="Corre E."/>
            <person name="Pelletier E."/>
            <person name="Niang G."/>
            <person name="Scheremetjew M."/>
            <person name="Finn R."/>
            <person name="Kale V."/>
            <person name="Holt S."/>
            <person name="Cochrane G."/>
            <person name="Meng A."/>
            <person name="Brown T."/>
            <person name="Cohen L."/>
        </authorList>
    </citation>
    <scope>NUCLEOTIDE SEQUENCE</scope>
    <source>
        <strain evidence="3">CCMP2084</strain>
    </source>
</reference>
<proteinExistence type="predicted"/>
<dbReference type="NCBIfam" id="TIGR02452">
    <property type="entry name" value="TIGR02452 family protein"/>
    <property type="match status" value="1"/>
</dbReference>
<sequence length="328" mass="36802">MPMVTQYHPPKDPNAVDVPRNTSTSCSFSRNWLLHIAQETVDIARQGKYRNSRGETVLVADAVENSVKNSVHYHFSHRFTVPEMEEGGKLFETKYYVGYISSIEAAAKLKMDSPREHIGILNSASSRTPGGKFSRGTLSQEDVICRTSLLYACLVQFKDEPDHYYQINNGFTEAGTSSSCAIFSPRVPIIRKDSVQAPLLDEFQECSFVSIPATNAFIVGRQEDRQSVAQVSSKHKQDLRLLTLKEAMRDRLFRALCIFAQHGCTELVLCAFGCGVHGNRPTMVAEIFKELLTNELNGRFKKVVFAIQPSRTNNYKAFLSVFPEALAF</sequence>
<dbReference type="EMBL" id="HBHQ01001997">
    <property type="protein sequence ID" value="CAD9809441.1"/>
    <property type="molecule type" value="Transcribed_RNA"/>
</dbReference>
<dbReference type="InterPro" id="IPR043472">
    <property type="entry name" value="Macro_dom-like"/>
</dbReference>
<evidence type="ECO:0000259" key="2">
    <source>
        <dbReference type="Pfam" id="PF10021"/>
    </source>
</evidence>
<dbReference type="SUPFAM" id="SSF52949">
    <property type="entry name" value="Macro domain-like"/>
    <property type="match status" value="1"/>
</dbReference>
<dbReference type="PANTHER" id="PTHR35596">
    <property type="entry name" value="DUF2263 DOMAIN-CONTAINING PROTEIN"/>
    <property type="match status" value="1"/>
</dbReference>
<dbReference type="InterPro" id="IPR012664">
    <property type="entry name" value="CHP02452"/>
</dbReference>
<dbReference type="PIRSF" id="PIRSF014899">
    <property type="entry name" value="UCP014899"/>
    <property type="match status" value="1"/>
</dbReference>
<evidence type="ECO:0000256" key="1">
    <source>
        <dbReference type="SAM" id="MobiDB-lite"/>
    </source>
</evidence>
<protein>
    <recommendedName>
        <fullName evidence="2">Microbial-type PARG catalytic domain-containing protein</fullName>
    </recommendedName>
</protein>
<dbReference type="AlphaFoldDB" id="A0A7S2U789"/>
<dbReference type="Pfam" id="PF10021">
    <property type="entry name" value="PARG_cat_microb"/>
    <property type="match status" value="1"/>
</dbReference>